<dbReference type="CDD" id="cd06463">
    <property type="entry name" value="p23_like"/>
    <property type="match status" value="1"/>
</dbReference>
<dbReference type="AlphaFoldDB" id="A0AAV2NAE2"/>
<evidence type="ECO:0000313" key="10">
    <source>
        <dbReference type="Proteomes" id="UP001497644"/>
    </source>
</evidence>
<dbReference type="GO" id="GO:0016787">
    <property type="term" value="F:hydrolase activity"/>
    <property type="evidence" value="ECO:0007669"/>
    <property type="project" value="UniProtKB-KW"/>
</dbReference>
<accession>A0AAV2NAE2</accession>
<evidence type="ECO:0000256" key="7">
    <source>
        <dbReference type="ARBA" id="ARBA00047984"/>
    </source>
</evidence>
<dbReference type="Pfam" id="PF04969">
    <property type="entry name" value="CS"/>
    <property type="match status" value="1"/>
</dbReference>
<evidence type="ECO:0000256" key="5">
    <source>
        <dbReference type="ARBA" id="ARBA00022806"/>
    </source>
</evidence>
<dbReference type="PANTHER" id="PTHR22655">
    <property type="entry name" value="ATP-DEPENDENT RNA HELICASE TDRD12-RELATED"/>
    <property type="match status" value="1"/>
</dbReference>
<evidence type="ECO:0000256" key="1">
    <source>
        <dbReference type="ARBA" id="ARBA00012552"/>
    </source>
</evidence>
<gene>
    <name evidence="9" type="ORF">LPLAT_LOCUS2959</name>
</gene>
<dbReference type="GO" id="GO:0005524">
    <property type="term" value="F:ATP binding"/>
    <property type="evidence" value="ECO:0007669"/>
    <property type="project" value="UniProtKB-KW"/>
</dbReference>
<reference evidence="9" key="1">
    <citation type="submission" date="2024-04" db="EMBL/GenBank/DDBJ databases">
        <authorList>
            <consortium name="Molecular Ecology Group"/>
        </authorList>
    </citation>
    <scope>NUCLEOTIDE SEQUENCE</scope>
</reference>
<organism evidence="9 10">
    <name type="scientific">Lasius platythorax</name>
    <dbReference type="NCBI Taxonomy" id="488582"/>
    <lineage>
        <taxon>Eukaryota</taxon>
        <taxon>Metazoa</taxon>
        <taxon>Ecdysozoa</taxon>
        <taxon>Arthropoda</taxon>
        <taxon>Hexapoda</taxon>
        <taxon>Insecta</taxon>
        <taxon>Pterygota</taxon>
        <taxon>Neoptera</taxon>
        <taxon>Endopterygota</taxon>
        <taxon>Hymenoptera</taxon>
        <taxon>Apocrita</taxon>
        <taxon>Aculeata</taxon>
        <taxon>Formicoidea</taxon>
        <taxon>Formicidae</taxon>
        <taxon>Formicinae</taxon>
        <taxon>Lasius</taxon>
        <taxon>Lasius</taxon>
    </lineage>
</organism>
<keyword evidence="6" id="KW-0067">ATP-binding</keyword>
<dbReference type="InterPro" id="IPR008978">
    <property type="entry name" value="HSP20-like_chaperone"/>
</dbReference>
<keyword evidence="3" id="KW-0547">Nucleotide-binding</keyword>
<keyword evidence="4" id="KW-0378">Hydrolase</keyword>
<feature type="domain" description="CS" evidence="8">
    <location>
        <begin position="10"/>
        <end position="97"/>
    </location>
</feature>
<proteinExistence type="predicted"/>
<evidence type="ECO:0000259" key="8">
    <source>
        <dbReference type="PROSITE" id="PS51203"/>
    </source>
</evidence>
<dbReference type="GO" id="GO:0003724">
    <property type="term" value="F:RNA helicase activity"/>
    <property type="evidence" value="ECO:0007669"/>
    <property type="project" value="UniProtKB-EC"/>
</dbReference>
<dbReference type="InterPro" id="IPR007052">
    <property type="entry name" value="CS_dom"/>
</dbReference>
<dbReference type="EC" id="3.6.4.13" evidence="1"/>
<dbReference type="Proteomes" id="UP001497644">
    <property type="component" value="Chromosome 12"/>
</dbReference>
<comment type="catalytic activity">
    <reaction evidence="7">
        <text>ATP + H2O = ADP + phosphate + H(+)</text>
        <dbReference type="Rhea" id="RHEA:13065"/>
        <dbReference type="ChEBI" id="CHEBI:15377"/>
        <dbReference type="ChEBI" id="CHEBI:15378"/>
        <dbReference type="ChEBI" id="CHEBI:30616"/>
        <dbReference type="ChEBI" id="CHEBI:43474"/>
        <dbReference type="ChEBI" id="CHEBI:456216"/>
        <dbReference type="EC" id="3.6.4.13"/>
    </reaction>
</comment>
<dbReference type="Gene3D" id="2.60.40.790">
    <property type="match status" value="1"/>
</dbReference>
<name>A0AAV2NAE2_9HYME</name>
<dbReference type="PROSITE" id="PS51203">
    <property type="entry name" value="CS"/>
    <property type="match status" value="1"/>
</dbReference>
<keyword evidence="2" id="KW-0677">Repeat</keyword>
<evidence type="ECO:0000313" key="9">
    <source>
        <dbReference type="EMBL" id="CAL1676853.1"/>
    </source>
</evidence>
<protein>
    <recommendedName>
        <fullName evidence="1">RNA helicase</fullName>
        <ecNumber evidence="1">3.6.4.13</ecNumber>
    </recommendedName>
</protein>
<dbReference type="SUPFAM" id="SSF49764">
    <property type="entry name" value="HSP20-like chaperones"/>
    <property type="match status" value="1"/>
</dbReference>
<sequence>MRFPQLVSNYNTPKINWYQTDLTVVIRIPLIDVSDYYLRVEDDHLLFSTKTNGKKYYLILYLFGSVISEKTVHRNVGREIKIYLTKTLKWFPWLRLVISREKNLLISYDPDHIYDADNVQKKKNDFEVKVGRIEEYKRRNHIRYIMPVVPSSDEEDSDDEELDFFKYA</sequence>
<evidence type="ECO:0000256" key="6">
    <source>
        <dbReference type="ARBA" id="ARBA00022840"/>
    </source>
</evidence>
<evidence type="ECO:0000256" key="4">
    <source>
        <dbReference type="ARBA" id="ARBA00022801"/>
    </source>
</evidence>
<dbReference type="EMBL" id="OZ034835">
    <property type="protein sequence ID" value="CAL1676853.1"/>
    <property type="molecule type" value="Genomic_DNA"/>
</dbReference>
<dbReference type="GO" id="GO:0042078">
    <property type="term" value="P:germ-line stem cell division"/>
    <property type="evidence" value="ECO:0007669"/>
    <property type="project" value="TreeGrafter"/>
</dbReference>
<evidence type="ECO:0000256" key="2">
    <source>
        <dbReference type="ARBA" id="ARBA00022737"/>
    </source>
</evidence>
<keyword evidence="10" id="KW-1185">Reference proteome</keyword>
<keyword evidence="5" id="KW-0347">Helicase</keyword>
<evidence type="ECO:0000256" key="3">
    <source>
        <dbReference type="ARBA" id="ARBA00022741"/>
    </source>
</evidence>
<dbReference type="PANTHER" id="PTHR22655:SF2">
    <property type="entry name" value="ATP-DEPENDENT RNA HELICASE TDRD12-RELATED"/>
    <property type="match status" value="1"/>
</dbReference>